<name>A0A9D4HD27_DREPO</name>
<evidence type="ECO:0000313" key="2">
    <source>
        <dbReference type="Proteomes" id="UP000828390"/>
    </source>
</evidence>
<proteinExistence type="predicted"/>
<accession>A0A9D4HD27</accession>
<evidence type="ECO:0000313" key="1">
    <source>
        <dbReference type="EMBL" id="KAH3831748.1"/>
    </source>
</evidence>
<gene>
    <name evidence="1" type="ORF">DPMN_105018</name>
</gene>
<protein>
    <submittedName>
        <fullName evidence="1">Uncharacterized protein</fullName>
    </submittedName>
</protein>
<dbReference type="EMBL" id="JAIWYP010000004">
    <property type="protein sequence ID" value="KAH3831748.1"/>
    <property type="molecule type" value="Genomic_DNA"/>
</dbReference>
<dbReference type="AlphaFoldDB" id="A0A9D4HD27"/>
<organism evidence="1 2">
    <name type="scientific">Dreissena polymorpha</name>
    <name type="common">Zebra mussel</name>
    <name type="synonym">Mytilus polymorpha</name>
    <dbReference type="NCBI Taxonomy" id="45954"/>
    <lineage>
        <taxon>Eukaryota</taxon>
        <taxon>Metazoa</taxon>
        <taxon>Spiralia</taxon>
        <taxon>Lophotrochozoa</taxon>
        <taxon>Mollusca</taxon>
        <taxon>Bivalvia</taxon>
        <taxon>Autobranchia</taxon>
        <taxon>Heteroconchia</taxon>
        <taxon>Euheterodonta</taxon>
        <taxon>Imparidentia</taxon>
        <taxon>Neoheterodontei</taxon>
        <taxon>Myida</taxon>
        <taxon>Dreissenoidea</taxon>
        <taxon>Dreissenidae</taxon>
        <taxon>Dreissena</taxon>
    </lineage>
</organism>
<keyword evidence="2" id="KW-1185">Reference proteome</keyword>
<comment type="caution">
    <text evidence="1">The sequence shown here is derived from an EMBL/GenBank/DDBJ whole genome shotgun (WGS) entry which is preliminary data.</text>
</comment>
<reference evidence="1" key="1">
    <citation type="journal article" date="2019" name="bioRxiv">
        <title>The Genome of the Zebra Mussel, Dreissena polymorpha: A Resource for Invasive Species Research.</title>
        <authorList>
            <person name="McCartney M.A."/>
            <person name="Auch B."/>
            <person name="Kono T."/>
            <person name="Mallez S."/>
            <person name="Zhang Y."/>
            <person name="Obille A."/>
            <person name="Becker A."/>
            <person name="Abrahante J.E."/>
            <person name="Garbe J."/>
            <person name="Badalamenti J.P."/>
            <person name="Herman A."/>
            <person name="Mangelson H."/>
            <person name="Liachko I."/>
            <person name="Sullivan S."/>
            <person name="Sone E.D."/>
            <person name="Koren S."/>
            <person name="Silverstein K.A.T."/>
            <person name="Beckman K.B."/>
            <person name="Gohl D.M."/>
        </authorList>
    </citation>
    <scope>NUCLEOTIDE SEQUENCE</scope>
    <source>
        <strain evidence="1">Duluth1</strain>
        <tissue evidence="1">Whole animal</tissue>
    </source>
</reference>
<reference evidence="1" key="2">
    <citation type="submission" date="2020-11" db="EMBL/GenBank/DDBJ databases">
        <authorList>
            <person name="McCartney M.A."/>
            <person name="Auch B."/>
            <person name="Kono T."/>
            <person name="Mallez S."/>
            <person name="Becker A."/>
            <person name="Gohl D.M."/>
            <person name="Silverstein K.A.T."/>
            <person name="Koren S."/>
            <person name="Bechman K.B."/>
            <person name="Herman A."/>
            <person name="Abrahante J.E."/>
            <person name="Garbe J."/>
        </authorList>
    </citation>
    <scope>NUCLEOTIDE SEQUENCE</scope>
    <source>
        <strain evidence="1">Duluth1</strain>
        <tissue evidence="1">Whole animal</tissue>
    </source>
</reference>
<sequence length="57" mass="6569">MFQYDKTESNAIGTLRFYRDINGTVIPMQMCMHQYTSGVIDDINKTYSIDSNIENGQ</sequence>
<dbReference type="Proteomes" id="UP000828390">
    <property type="component" value="Unassembled WGS sequence"/>
</dbReference>